<keyword evidence="5" id="KW-0547">Nucleotide-binding</keyword>
<dbReference type="SUPFAM" id="SSF56059">
    <property type="entry name" value="Glutathione synthetase ATP-binding domain-like"/>
    <property type="match status" value="1"/>
</dbReference>
<keyword evidence="4" id="KW-0808">Transferase</keyword>
<evidence type="ECO:0000256" key="2">
    <source>
        <dbReference type="ARBA" id="ARBA00022490"/>
    </source>
</evidence>
<evidence type="ECO:0000256" key="7">
    <source>
        <dbReference type="ARBA" id="ARBA00023098"/>
    </source>
</evidence>
<evidence type="ECO:0000259" key="8">
    <source>
        <dbReference type="Pfam" id="PF16114"/>
    </source>
</evidence>
<dbReference type="Gene3D" id="3.30.470.110">
    <property type="match status" value="1"/>
</dbReference>
<feature type="domain" description="ATP-citrate synthase ATP-grasp" evidence="9">
    <location>
        <begin position="19"/>
        <end position="232"/>
    </location>
</feature>
<dbReference type="Gene3D" id="3.40.50.261">
    <property type="entry name" value="Succinyl-CoA synthetase domains"/>
    <property type="match status" value="1"/>
</dbReference>
<proteinExistence type="predicted"/>
<comment type="subcellular location">
    <subcellularLocation>
        <location evidence="1">Cytoplasm</location>
    </subcellularLocation>
</comment>
<evidence type="ECO:0000313" key="11">
    <source>
        <dbReference type="Proteomes" id="UP000177141"/>
    </source>
</evidence>
<dbReference type="InterPro" id="IPR032263">
    <property type="entry name" value="Citrate-bd"/>
</dbReference>
<keyword evidence="6" id="KW-0067">ATP-binding</keyword>
<evidence type="ECO:0000256" key="5">
    <source>
        <dbReference type="ARBA" id="ARBA00022741"/>
    </source>
</evidence>
<keyword evidence="7" id="KW-0443">Lipid metabolism</keyword>
<dbReference type="FunFam" id="3.40.50.261:FF:000008">
    <property type="entry name" value="ATP-citrate synthase alpha chain protein"/>
    <property type="match status" value="1"/>
</dbReference>
<name>A0A1F7IZI5_9BACT</name>
<dbReference type="InterPro" id="IPR016102">
    <property type="entry name" value="Succinyl-CoA_synth-like"/>
</dbReference>
<feature type="domain" description="ATP-citrate synthase citrate-binding" evidence="8">
    <location>
        <begin position="243"/>
        <end position="415"/>
    </location>
</feature>
<dbReference type="GO" id="GO:0005524">
    <property type="term" value="F:ATP binding"/>
    <property type="evidence" value="ECO:0007669"/>
    <property type="project" value="UniProtKB-KW"/>
</dbReference>
<evidence type="ECO:0000313" key="10">
    <source>
        <dbReference type="EMBL" id="OGK48772.1"/>
    </source>
</evidence>
<dbReference type="AlphaFoldDB" id="A0A1F7IZI5"/>
<dbReference type="Pfam" id="PF24948">
    <property type="entry name" value="Citrate_synth_N"/>
    <property type="match status" value="1"/>
</dbReference>
<protein>
    <submittedName>
        <fullName evidence="10">Uncharacterized protein</fullName>
    </submittedName>
</protein>
<keyword evidence="3" id="KW-0444">Lipid biosynthesis</keyword>
<evidence type="ECO:0000256" key="4">
    <source>
        <dbReference type="ARBA" id="ARBA00022679"/>
    </source>
</evidence>
<sequence>MKLQVLSYESKMARVKLTEHKAKSLLYDLLGYSYHGVSIDRKGLSQYAHTLSKDKKYVVKVDQGIKKRMKQGLVKLRVSSYELRDAIDELAKKGYDQFIIEEMLPHNQSDERYLAVERIRKGMLITYSKKGGIDVEEHASEVKRAVIPYYRHPELGSGSNRDPDIHRDDVEQIAKELGIDINILKQLREFCEKYFVSFLEINPLVVRKGKVWLLDLAIEVDSTAHFFIRDGWNENDIVTEKHKTYEEIAVAALNKKSQAAFTLTLLNPNGSIWVLLSGGGASVTIADEIHNLGFGKQLGNYGEYSGNPNAEETYLYTCSLLALLLKSNQRRLMLIIGGGVANFTDIRITFKGIIQALAEYKNKLKKKKIKIFVRRGGPHEFEGLTAIEEWLKENKMYGLVSGHVLPLNEVVGATIKELRSPPSRG</sequence>
<comment type="caution">
    <text evidence="10">The sequence shown here is derived from an EMBL/GenBank/DDBJ whole genome shotgun (WGS) entry which is preliminary data.</text>
</comment>
<dbReference type="InterPro" id="IPR056749">
    <property type="entry name" value="Citrate_synth_N"/>
</dbReference>
<dbReference type="Proteomes" id="UP000177141">
    <property type="component" value="Unassembled WGS sequence"/>
</dbReference>
<keyword evidence="2" id="KW-0963">Cytoplasm</keyword>
<evidence type="ECO:0000256" key="1">
    <source>
        <dbReference type="ARBA" id="ARBA00004496"/>
    </source>
</evidence>
<dbReference type="Pfam" id="PF16114">
    <property type="entry name" value="Citrate_bind"/>
    <property type="match status" value="1"/>
</dbReference>
<dbReference type="EMBL" id="MGAL01000010">
    <property type="protein sequence ID" value="OGK48772.1"/>
    <property type="molecule type" value="Genomic_DNA"/>
</dbReference>
<gene>
    <name evidence="10" type="ORF">A3A93_03030</name>
</gene>
<reference evidence="10 11" key="1">
    <citation type="journal article" date="2016" name="Nat. Commun.">
        <title>Thousands of microbial genomes shed light on interconnected biogeochemical processes in an aquifer system.</title>
        <authorList>
            <person name="Anantharaman K."/>
            <person name="Brown C.T."/>
            <person name="Hug L.A."/>
            <person name="Sharon I."/>
            <person name="Castelle C.J."/>
            <person name="Probst A.J."/>
            <person name="Thomas B.C."/>
            <person name="Singh A."/>
            <person name="Wilkins M.J."/>
            <person name="Karaoz U."/>
            <person name="Brodie E.L."/>
            <person name="Williams K.H."/>
            <person name="Hubbard S.S."/>
            <person name="Banfield J.F."/>
        </authorList>
    </citation>
    <scope>NUCLEOTIDE SEQUENCE [LARGE SCALE GENOMIC DNA]</scope>
</reference>
<accession>A0A1F7IZI5</accession>
<evidence type="ECO:0000259" key="9">
    <source>
        <dbReference type="Pfam" id="PF24948"/>
    </source>
</evidence>
<dbReference type="SUPFAM" id="SSF52210">
    <property type="entry name" value="Succinyl-CoA synthetase domains"/>
    <property type="match status" value="1"/>
</dbReference>
<evidence type="ECO:0000256" key="3">
    <source>
        <dbReference type="ARBA" id="ARBA00022516"/>
    </source>
</evidence>
<dbReference type="GO" id="GO:0016740">
    <property type="term" value="F:transferase activity"/>
    <property type="evidence" value="ECO:0007669"/>
    <property type="project" value="UniProtKB-KW"/>
</dbReference>
<evidence type="ECO:0000256" key="6">
    <source>
        <dbReference type="ARBA" id="ARBA00022840"/>
    </source>
</evidence>
<dbReference type="GO" id="GO:0006629">
    <property type="term" value="P:lipid metabolic process"/>
    <property type="evidence" value="ECO:0007669"/>
    <property type="project" value="UniProtKB-KW"/>
</dbReference>
<organism evidence="10 11">
    <name type="scientific">Candidatus Roizmanbacteria bacterium RIFCSPLOWO2_01_FULL_38_12</name>
    <dbReference type="NCBI Taxonomy" id="1802061"/>
    <lineage>
        <taxon>Bacteria</taxon>
        <taxon>Candidatus Roizmaniibacteriota</taxon>
    </lineage>
</organism>
<dbReference type="GO" id="GO:0005737">
    <property type="term" value="C:cytoplasm"/>
    <property type="evidence" value="ECO:0007669"/>
    <property type="project" value="UniProtKB-SubCell"/>
</dbReference>
<dbReference type="STRING" id="1802061.A3A93_03030"/>